<evidence type="ECO:0000313" key="5">
    <source>
        <dbReference type="EMBL" id="CAB0010588.1"/>
    </source>
</evidence>
<dbReference type="GO" id="GO:0004165">
    <property type="term" value="F:delta(3)-delta(2)-enoyl-CoA isomerase activity"/>
    <property type="evidence" value="ECO:0007669"/>
    <property type="project" value="UniProtKB-ARBA"/>
</dbReference>
<evidence type="ECO:0000256" key="1">
    <source>
        <dbReference type="ARBA" id="ARBA00004275"/>
    </source>
</evidence>
<feature type="compositionally biased region" description="Low complexity" evidence="4">
    <location>
        <begin position="367"/>
        <end position="380"/>
    </location>
</feature>
<feature type="compositionally biased region" description="Basic and acidic residues" evidence="4">
    <location>
        <begin position="115"/>
        <end position="127"/>
    </location>
</feature>
<feature type="compositionally biased region" description="Pro residues" evidence="4">
    <location>
        <begin position="104"/>
        <end position="113"/>
    </location>
</feature>
<dbReference type="AlphaFoldDB" id="A0A6H5H3N7"/>
<comment type="subcellular location">
    <subcellularLocation>
        <location evidence="1">Peroxisome</location>
    </subcellularLocation>
</comment>
<feature type="compositionally biased region" description="Basic and acidic residues" evidence="4">
    <location>
        <begin position="140"/>
        <end position="157"/>
    </location>
</feature>
<evidence type="ECO:0000256" key="2">
    <source>
        <dbReference type="ARBA" id="ARBA00023140"/>
    </source>
</evidence>
<dbReference type="CDD" id="cd06558">
    <property type="entry name" value="crotonase-like"/>
    <property type="match status" value="1"/>
</dbReference>
<dbReference type="SUPFAM" id="SSF52096">
    <property type="entry name" value="ClpP/crotonase"/>
    <property type="match status" value="1"/>
</dbReference>
<feature type="compositionally biased region" description="Polar residues" evidence="4">
    <location>
        <begin position="348"/>
        <end position="366"/>
    </location>
</feature>
<protein>
    <submittedName>
        <fullName evidence="5">Uncharacterized protein</fullName>
    </submittedName>
</protein>
<feature type="region of interest" description="Disordered" evidence="4">
    <location>
        <begin position="886"/>
        <end position="905"/>
    </location>
</feature>
<dbReference type="Pfam" id="PF00378">
    <property type="entry name" value="ECH_1"/>
    <property type="match status" value="1"/>
</dbReference>
<gene>
    <name evidence="5" type="ORF">NTEN_LOCUS15629</name>
</gene>
<sequence>MKYVAHAEPEAQAEATVAAPLSEVPSPAAPADQPVTSDVPRCLSRAPRKSTFNSTILTQEDIAQEILARAEKKRQNFPDAVDVLVALKSTSQLKIPQSLAGDLLPPPPTPPKLPKLRDENKRLDAKDLLQILQDGGDLDAIERKSKTPTKTEDVKDPKPKKRSGGPSNGPPAKRGVNRELQKLLQDEGAINMLYEIERGDVPEGKDRLAFKRRTKKVLKKKAQEVEAAILVATSSRTNSRSLRTSEKRKQSIDSTESEEPQASQASAAQEQESQLPPPPSAAEQPQFNFPAQGECSKIIRRHSSSSSYSSREGSPRRMSLDRERSPVSNADSSQQESKQEIQEAAQSTPASESGQDVSELSNLSLYPTQTPPSSSTSTQPGISERTEKLIELKENNNTTLQPVLPSPPGVKLNEEALAQLRAKAKSLVTNQQPLNLADAASAKPAWKVVADEWDSGEEGDPDDPPAVKQLAKSIKMERRSSRNLETDLGALADLLKSRINASTRGTCLSPRVQSRDDSALPNTELRVPKGRQPNRVSNVVKPKFPTDSPFGVPQIKKHFVEGRHGRSPTPELPPSPTSANQMQELTDLPAQISGPTPGSDVRLERANAVIRLYIKPTTCRLPNSLNSKVLNELTQALNYLESSSDIRVIMLVFPPLHDAMAAISESENNIDDLRDAQPDVCAGRISPTRRNLTHKLATCSRLVCTAVSGKAIGLSVVLLAYCDFVLADDSATFSTPYAQLGYLPEAAATHTLPHIIGRRKSAESAKGMMNHGIRSTISNSLSTEAKVLETHWSAPDTQRRMKNFAVQLVMDMHQAAWKERESRSREQKNRCPALQQSHVDRTGHTPHRSDAYDVPLQNLVFEEASDALLLEPLQPVVDELHFDDPASVPIRLPSEDPDYQIQQLR</sequence>
<dbReference type="OrthoDB" id="6357915at2759"/>
<keyword evidence="2" id="KW-0576">Peroxisome</keyword>
<feature type="compositionally biased region" description="Low complexity" evidence="4">
    <location>
        <begin position="332"/>
        <end position="347"/>
    </location>
</feature>
<accession>A0A6H5H3N7</accession>
<evidence type="ECO:0000313" key="6">
    <source>
        <dbReference type="Proteomes" id="UP000479000"/>
    </source>
</evidence>
<feature type="compositionally biased region" description="Basic and acidic residues" evidence="4">
    <location>
        <begin position="313"/>
        <end position="325"/>
    </location>
</feature>
<keyword evidence="3" id="KW-0413">Isomerase</keyword>
<keyword evidence="6" id="KW-1185">Reference proteome</keyword>
<reference evidence="5 6" key="1">
    <citation type="submission" date="2020-02" db="EMBL/GenBank/DDBJ databases">
        <authorList>
            <person name="Ferguson B K."/>
        </authorList>
    </citation>
    <scope>NUCLEOTIDE SEQUENCE [LARGE SCALE GENOMIC DNA]</scope>
</reference>
<feature type="compositionally biased region" description="Basic and acidic residues" evidence="4">
    <location>
        <begin position="838"/>
        <end position="850"/>
    </location>
</feature>
<feature type="compositionally biased region" description="Basic and acidic residues" evidence="4">
    <location>
        <begin position="818"/>
        <end position="829"/>
    </location>
</feature>
<name>A0A6H5H3N7_9HEMI</name>
<feature type="region of interest" description="Disordered" evidence="4">
    <location>
        <begin position="818"/>
        <end position="850"/>
    </location>
</feature>
<evidence type="ECO:0000256" key="4">
    <source>
        <dbReference type="SAM" id="MobiDB-lite"/>
    </source>
</evidence>
<dbReference type="Gene3D" id="3.90.226.10">
    <property type="entry name" value="2-enoyl-CoA Hydratase, Chain A, domain 1"/>
    <property type="match status" value="1"/>
</dbReference>
<dbReference type="EMBL" id="CADCXU010023060">
    <property type="protein sequence ID" value="CAB0010588.1"/>
    <property type="molecule type" value="Genomic_DNA"/>
</dbReference>
<dbReference type="InterPro" id="IPR001753">
    <property type="entry name" value="Enoyl-CoA_hydra/iso"/>
</dbReference>
<dbReference type="PANTHER" id="PTHR43684:SF1">
    <property type="entry name" value="ENOYL-COA DELTA ISOMERASE 2"/>
    <property type="match status" value="1"/>
</dbReference>
<feature type="compositionally biased region" description="Low complexity" evidence="4">
    <location>
        <begin position="260"/>
        <end position="274"/>
    </location>
</feature>
<dbReference type="PANTHER" id="PTHR43684">
    <property type="match status" value="1"/>
</dbReference>
<proteinExistence type="predicted"/>
<dbReference type="InterPro" id="IPR051053">
    <property type="entry name" value="ECH/Chromodomain_protein"/>
</dbReference>
<dbReference type="InterPro" id="IPR029045">
    <property type="entry name" value="ClpP/crotonase-like_dom_sf"/>
</dbReference>
<feature type="compositionally biased region" description="Low complexity" evidence="4">
    <location>
        <begin position="233"/>
        <end position="242"/>
    </location>
</feature>
<feature type="region of interest" description="Disordered" evidence="4">
    <location>
        <begin position="95"/>
        <end position="183"/>
    </location>
</feature>
<dbReference type="Proteomes" id="UP000479000">
    <property type="component" value="Unassembled WGS sequence"/>
</dbReference>
<evidence type="ECO:0000256" key="3">
    <source>
        <dbReference type="ARBA" id="ARBA00023235"/>
    </source>
</evidence>
<dbReference type="GO" id="GO:0005777">
    <property type="term" value="C:peroxisome"/>
    <property type="evidence" value="ECO:0007669"/>
    <property type="project" value="UniProtKB-SubCell"/>
</dbReference>
<feature type="region of interest" description="Disordered" evidence="4">
    <location>
        <begin position="1"/>
        <end position="41"/>
    </location>
</feature>
<feature type="region of interest" description="Disordered" evidence="4">
    <location>
        <begin position="508"/>
        <end position="553"/>
    </location>
</feature>
<feature type="region of interest" description="Disordered" evidence="4">
    <location>
        <begin position="230"/>
        <end position="387"/>
    </location>
</feature>
<organism evidence="5 6">
    <name type="scientific">Nesidiocoris tenuis</name>
    <dbReference type="NCBI Taxonomy" id="355587"/>
    <lineage>
        <taxon>Eukaryota</taxon>
        <taxon>Metazoa</taxon>
        <taxon>Ecdysozoa</taxon>
        <taxon>Arthropoda</taxon>
        <taxon>Hexapoda</taxon>
        <taxon>Insecta</taxon>
        <taxon>Pterygota</taxon>
        <taxon>Neoptera</taxon>
        <taxon>Paraneoptera</taxon>
        <taxon>Hemiptera</taxon>
        <taxon>Heteroptera</taxon>
        <taxon>Panheteroptera</taxon>
        <taxon>Cimicomorpha</taxon>
        <taxon>Miridae</taxon>
        <taxon>Dicyphina</taxon>
        <taxon>Nesidiocoris</taxon>
    </lineage>
</organism>